<comment type="similarity">
    <text evidence="1">Belongs to the peptidase C40 family.</text>
</comment>
<sequence length="277" mass="29656">MQTDRRLLPANDHVAASELRGVVEAPRYDDGAWHRVQVPVADLLRAPGGPRERQLLYGQRVRVFDTRDGHAFLQSERDGFVGYLDTAALGTDAQPTHRVHRAATHLYPAPDLKRIEICGLSHGALLTITGTAGNYLQTDAGHFVPSGHVSPVEARDDDPVAVAELYLGTPYLWGGNSRAGIDCSGLVQAALLACGIPCPGDSDMQEQALGAALPEGTPARRGDLFFWKGHVAMAVDEGRIIHANARAMAVSFEPLQSAIARIEAAGDGPPTSHRRLG</sequence>
<reference evidence="7" key="1">
    <citation type="journal article" date="2019" name="Int. J. Syst. Evol. Microbiol.">
        <title>The Global Catalogue of Microorganisms (GCM) 10K type strain sequencing project: providing services to taxonomists for standard genome sequencing and annotation.</title>
        <authorList>
            <consortium name="The Broad Institute Genomics Platform"/>
            <consortium name="The Broad Institute Genome Sequencing Center for Infectious Disease"/>
            <person name="Wu L."/>
            <person name="Ma J."/>
        </authorList>
    </citation>
    <scope>NUCLEOTIDE SEQUENCE [LARGE SCALE GENOMIC DNA]</scope>
    <source>
        <strain evidence="7">CCUG 60524</strain>
    </source>
</reference>
<accession>A0ABW3IW29</accession>
<dbReference type="Pfam" id="PF00877">
    <property type="entry name" value="NLPC_P60"/>
    <property type="match status" value="1"/>
</dbReference>
<evidence type="ECO:0000256" key="2">
    <source>
        <dbReference type="ARBA" id="ARBA00022670"/>
    </source>
</evidence>
<evidence type="ECO:0000313" key="7">
    <source>
        <dbReference type="Proteomes" id="UP001597108"/>
    </source>
</evidence>
<comment type="caution">
    <text evidence="6">The sequence shown here is derived from an EMBL/GenBank/DDBJ whole genome shotgun (WGS) entry which is preliminary data.</text>
</comment>
<dbReference type="Gene3D" id="3.90.1720.10">
    <property type="entry name" value="endopeptidase domain like (from Nostoc punctiforme)"/>
    <property type="match status" value="1"/>
</dbReference>
<dbReference type="InterPro" id="IPR000064">
    <property type="entry name" value="NLP_P60_dom"/>
</dbReference>
<organism evidence="6 7">
    <name type="scientific">Tropicimonas aquimaris</name>
    <dbReference type="NCBI Taxonomy" id="914152"/>
    <lineage>
        <taxon>Bacteria</taxon>
        <taxon>Pseudomonadati</taxon>
        <taxon>Pseudomonadota</taxon>
        <taxon>Alphaproteobacteria</taxon>
        <taxon>Rhodobacterales</taxon>
        <taxon>Roseobacteraceae</taxon>
        <taxon>Tropicimonas</taxon>
    </lineage>
</organism>
<evidence type="ECO:0000256" key="3">
    <source>
        <dbReference type="ARBA" id="ARBA00022801"/>
    </source>
</evidence>
<evidence type="ECO:0000259" key="5">
    <source>
        <dbReference type="PROSITE" id="PS51935"/>
    </source>
</evidence>
<dbReference type="InterPro" id="IPR038765">
    <property type="entry name" value="Papain-like_cys_pep_sf"/>
</dbReference>
<protein>
    <submittedName>
        <fullName evidence="6">NlpC/P60 family protein</fullName>
    </submittedName>
</protein>
<name>A0ABW3IW29_9RHOB</name>
<dbReference type="SUPFAM" id="SSF54001">
    <property type="entry name" value="Cysteine proteinases"/>
    <property type="match status" value="1"/>
</dbReference>
<proteinExistence type="inferred from homology"/>
<feature type="domain" description="NlpC/P60" evidence="5">
    <location>
        <begin position="153"/>
        <end position="277"/>
    </location>
</feature>
<dbReference type="InterPro" id="IPR041382">
    <property type="entry name" value="SH3_16"/>
</dbReference>
<dbReference type="InterPro" id="IPR051794">
    <property type="entry name" value="PG_Endopeptidase_C40"/>
</dbReference>
<keyword evidence="4" id="KW-0788">Thiol protease</keyword>
<keyword evidence="3" id="KW-0378">Hydrolase</keyword>
<evidence type="ECO:0000256" key="4">
    <source>
        <dbReference type="ARBA" id="ARBA00022807"/>
    </source>
</evidence>
<dbReference type="Pfam" id="PF18348">
    <property type="entry name" value="SH3_16"/>
    <property type="match status" value="1"/>
</dbReference>
<dbReference type="PANTHER" id="PTHR47359">
    <property type="entry name" value="PEPTIDOGLYCAN DL-ENDOPEPTIDASE CWLO"/>
    <property type="match status" value="1"/>
</dbReference>
<dbReference type="RefSeq" id="WP_386077658.1">
    <property type="nucleotide sequence ID" value="NZ_JBHTJT010000051.1"/>
</dbReference>
<dbReference type="Proteomes" id="UP001597108">
    <property type="component" value="Unassembled WGS sequence"/>
</dbReference>
<evidence type="ECO:0000313" key="6">
    <source>
        <dbReference type="EMBL" id="MFD0982136.1"/>
    </source>
</evidence>
<evidence type="ECO:0000256" key="1">
    <source>
        <dbReference type="ARBA" id="ARBA00007074"/>
    </source>
</evidence>
<dbReference type="PANTHER" id="PTHR47359:SF3">
    <property type="entry name" value="NLP_P60 DOMAIN-CONTAINING PROTEIN-RELATED"/>
    <property type="match status" value="1"/>
</dbReference>
<keyword evidence="7" id="KW-1185">Reference proteome</keyword>
<gene>
    <name evidence="6" type="ORF">ACFQ2S_21090</name>
</gene>
<keyword evidence="2" id="KW-0645">Protease</keyword>
<dbReference type="PROSITE" id="PS51935">
    <property type="entry name" value="NLPC_P60"/>
    <property type="match status" value="1"/>
</dbReference>
<dbReference type="EMBL" id="JBHTJT010000051">
    <property type="protein sequence ID" value="MFD0982136.1"/>
    <property type="molecule type" value="Genomic_DNA"/>
</dbReference>